<evidence type="ECO:0000313" key="1">
    <source>
        <dbReference type="EMBL" id="SYZ33779.1"/>
    </source>
</evidence>
<dbReference type="RefSeq" id="WP_197720612.1">
    <property type="nucleotide sequence ID" value="NZ_LR134442.1"/>
</dbReference>
<accession>A0A383S8S3</accession>
<evidence type="ECO:0000313" key="2">
    <source>
        <dbReference type="Proteomes" id="UP000263928"/>
    </source>
</evidence>
<sequence>MYARPKDRGENMAILHGVLLARAGKQVILVCDDEAGTRKTRQQARALAMQHMQGQHVPGGRIQHADTLTLLSWAIEAGAFDSQATFLTKYQAMANLDEALPRDVKVTGLTKHPPWPSV</sequence>
<organism evidence="1 2">
    <name type="scientific">Propionibacterium australiense</name>
    <dbReference type="NCBI Taxonomy" id="119981"/>
    <lineage>
        <taxon>Bacteria</taxon>
        <taxon>Bacillati</taxon>
        <taxon>Actinomycetota</taxon>
        <taxon>Actinomycetes</taxon>
        <taxon>Propionibacteriales</taxon>
        <taxon>Propionibacteriaceae</taxon>
        <taxon>Propionibacterium</taxon>
    </lineage>
</organism>
<gene>
    <name evidence="1" type="ORF">PROPAUS_1732</name>
</gene>
<dbReference type="EMBL" id="UNQJ01000012">
    <property type="protein sequence ID" value="SYZ33779.1"/>
    <property type="molecule type" value="Genomic_DNA"/>
</dbReference>
<reference evidence="2" key="1">
    <citation type="submission" date="2018-08" db="EMBL/GenBank/DDBJ databases">
        <authorList>
            <person name="Hornung B."/>
        </authorList>
    </citation>
    <scope>NUCLEOTIDE SEQUENCE [LARGE SCALE GENOMIC DNA]</scope>
</reference>
<dbReference type="AlphaFoldDB" id="A0A383S8S3"/>
<protein>
    <submittedName>
        <fullName evidence="1">Uncharacterized protein</fullName>
    </submittedName>
</protein>
<proteinExistence type="predicted"/>
<keyword evidence="2" id="KW-1185">Reference proteome</keyword>
<name>A0A383S8S3_9ACTN</name>
<dbReference type="Proteomes" id="UP000263928">
    <property type="component" value="Unassembled WGS sequence"/>
</dbReference>